<dbReference type="Pfam" id="PF03797">
    <property type="entry name" value="Autotransporter"/>
    <property type="match status" value="1"/>
</dbReference>
<evidence type="ECO:0000313" key="4">
    <source>
        <dbReference type="Proteomes" id="UP001595756"/>
    </source>
</evidence>
<feature type="domain" description="Autotransporter" evidence="2">
    <location>
        <begin position="442"/>
        <end position="719"/>
    </location>
</feature>
<accession>A0ABV8S1H1</accession>
<gene>
    <name evidence="3" type="ORF">ACFO0J_15560</name>
</gene>
<dbReference type="InterPro" id="IPR006315">
    <property type="entry name" value="OM_autotransptr_brl_dom"/>
</dbReference>
<keyword evidence="4" id="KW-1185">Reference proteome</keyword>
<protein>
    <submittedName>
        <fullName evidence="3">Autotransporter domain-containing protein</fullName>
    </submittedName>
</protein>
<dbReference type="PROSITE" id="PS51208">
    <property type="entry name" value="AUTOTRANSPORTER"/>
    <property type="match status" value="1"/>
</dbReference>
<dbReference type="NCBIfam" id="TIGR02601">
    <property type="entry name" value="autotrns_rpt"/>
    <property type="match status" value="1"/>
</dbReference>
<reference evidence="4" key="1">
    <citation type="journal article" date="2019" name="Int. J. Syst. Evol. Microbiol.">
        <title>The Global Catalogue of Microorganisms (GCM) 10K type strain sequencing project: providing services to taxonomists for standard genome sequencing and annotation.</title>
        <authorList>
            <consortium name="The Broad Institute Genomics Platform"/>
            <consortium name="The Broad Institute Genome Sequencing Center for Infectious Disease"/>
            <person name="Wu L."/>
            <person name="Ma J."/>
        </authorList>
    </citation>
    <scope>NUCLEOTIDE SEQUENCE [LARGE SCALE GENOMIC DNA]</scope>
    <source>
        <strain evidence="4">CGMCC 1.19029</strain>
    </source>
</reference>
<dbReference type="NCBIfam" id="TIGR01414">
    <property type="entry name" value="autotrans_barl"/>
    <property type="match status" value="1"/>
</dbReference>
<evidence type="ECO:0000256" key="1">
    <source>
        <dbReference type="ARBA" id="ARBA00022729"/>
    </source>
</evidence>
<evidence type="ECO:0000259" key="2">
    <source>
        <dbReference type="PROSITE" id="PS51208"/>
    </source>
</evidence>
<comment type="caution">
    <text evidence="3">The sequence shown here is derived from an EMBL/GenBank/DDBJ whole genome shotgun (WGS) entry which is preliminary data.</text>
</comment>
<dbReference type="Gene3D" id="2.160.20.20">
    <property type="match status" value="1"/>
</dbReference>
<dbReference type="RefSeq" id="WP_376813991.1">
    <property type="nucleotide sequence ID" value="NZ_JBHSDY010000010.1"/>
</dbReference>
<sequence length="719" mass="75087">MNRIDRFVFNRALGVMQRGRTVSVALLAGVLCGGNGVAWGLEVIKVLPGQQHQIPWDYASGAFDGGHIYEGGDLINNQTLENKDRLANDGKIVNLNEIINRSELLNNGVFINYDVLINEVTGIIYNEGFLYRYSNVNTSGSIYNKGVLHIGAGGTTGYLDGNVLNEGELRFNRSDATTFDGVISGFGNVHQDGSGRLRLTGDSSGFSGVTWVDKGILSVDGRLGGGLIVEVGGRLQGIGTAGSVVTAVAGTIAPGHSIGTLNVPAILFHSGSTYEVEANAAGQSDRIASTGLAALGSGLATVQVLVEAGNYQSSTTYTILTATGGVTGTFKDVTSNLAFLTPSLSYDPNTVFLTLTRNAASFADIGGTPNQIAAGSGVESLGMGHGLHDAVLGLSADTARSAFDQLSGEIHAATRGVLIENSRMLRDAANDRLRSVQAATPAASTRAHVWAQAYGHWGRSPGDGNAATLRHDSQGLFFGVDRPLGDGYLGLMAGLGRSHFKLNDRNSSGSSDDYHLGLYGGTQWGDLALRAGAAHSWHALSSTRSVAMPGFTDHLKAEAQARTAQVFGELAYGIQAGRTRFEPYVNLAYVNVRSQGLTEHGGAAALATESETSRTTFSTLGVRAASAFELDSGAALSVTGTLGWRHAFGNTLPESTQGFAAGGTAFTVSGTPIARNSAVLEAGLDYRLKSNTTLGIAYTGQLASGAHDHGVRAHLEIRF</sequence>
<dbReference type="InterPro" id="IPR011050">
    <property type="entry name" value="Pectin_lyase_fold/virulence"/>
</dbReference>
<dbReference type="InterPro" id="IPR012332">
    <property type="entry name" value="Autotransporter_pectin_lyase_C"/>
</dbReference>
<dbReference type="InterPro" id="IPR005546">
    <property type="entry name" value="Autotransporte_beta"/>
</dbReference>
<dbReference type="InterPro" id="IPR036709">
    <property type="entry name" value="Autotransporte_beta_dom_sf"/>
</dbReference>
<dbReference type="EMBL" id="JBHSDY010000010">
    <property type="protein sequence ID" value="MFC4299460.1"/>
    <property type="molecule type" value="Genomic_DNA"/>
</dbReference>
<organism evidence="3 4">
    <name type="scientific">Castellaniella hirudinis</name>
    <dbReference type="NCBI Taxonomy" id="1144617"/>
    <lineage>
        <taxon>Bacteria</taxon>
        <taxon>Pseudomonadati</taxon>
        <taxon>Pseudomonadota</taxon>
        <taxon>Betaproteobacteria</taxon>
        <taxon>Burkholderiales</taxon>
        <taxon>Alcaligenaceae</taxon>
        <taxon>Castellaniella</taxon>
    </lineage>
</organism>
<dbReference type="SMART" id="SM00869">
    <property type="entry name" value="Autotransporter"/>
    <property type="match status" value="1"/>
</dbReference>
<proteinExistence type="predicted"/>
<evidence type="ECO:0000313" key="3">
    <source>
        <dbReference type="EMBL" id="MFC4299460.1"/>
    </source>
</evidence>
<dbReference type="Gene3D" id="2.40.128.130">
    <property type="entry name" value="Autotransporter beta-domain"/>
    <property type="match status" value="1"/>
</dbReference>
<dbReference type="SUPFAM" id="SSF103515">
    <property type="entry name" value="Autotransporter"/>
    <property type="match status" value="1"/>
</dbReference>
<dbReference type="Proteomes" id="UP001595756">
    <property type="component" value="Unassembled WGS sequence"/>
</dbReference>
<name>A0ABV8S1H1_9BURK</name>
<dbReference type="InterPro" id="IPR013425">
    <property type="entry name" value="Autotrns_rpt"/>
</dbReference>
<keyword evidence="1" id="KW-0732">Signal</keyword>
<dbReference type="SUPFAM" id="SSF51126">
    <property type="entry name" value="Pectin lyase-like"/>
    <property type="match status" value="1"/>
</dbReference>